<dbReference type="RefSeq" id="WP_280835852.1">
    <property type="nucleotide sequence ID" value="NZ_JARXVE010000018.1"/>
</dbReference>
<name>A0ABT6L8T0_9MYCO</name>
<feature type="domain" description="CDGP" evidence="2">
    <location>
        <begin position="28"/>
        <end position="97"/>
    </location>
</feature>
<dbReference type="PROSITE" id="PS51257">
    <property type="entry name" value="PROKAR_LIPOPROTEIN"/>
    <property type="match status" value="1"/>
</dbReference>
<feature type="signal peptide" evidence="1">
    <location>
        <begin position="1"/>
        <end position="27"/>
    </location>
</feature>
<evidence type="ECO:0000259" key="2">
    <source>
        <dbReference type="Pfam" id="PF24238"/>
    </source>
</evidence>
<dbReference type="EMBL" id="JARXVE010000018">
    <property type="protein sequence ID" value="MDH6199309.1"/>
    <property type="molecule type" value="Genomic_DNA"/>
</dbReference>
<dbReference type="InterPro" id="IPR056271">
    <property type="entry name" value="CDGP_dom"/>
</dbReference>
<dbReference type="Proteomes" id="UP001160130">
    <property type="component" value="Unassembled WGS sequence"/>
</dbReference>
<reference evidence="3 4" key="1">
    <citation type="submission" date="2023-04" db="EMBL/GenBank/DDBJ databases">
        <title>Forest soil microbial communities from Buena Vista Peninsula, Colon Province, Panama.</title>
        <authorList>
            <person name="Bouskill N."/>
        </authorList>
    </citation>
    <scope>NUCLEOTIDE SEQUENCE [LARGE SCALE GENOMIC DNA]</scope>
    <source>
        <strain evidence="3 4">AC80</strain>
    </source>
</reference>
<dbReference type="Pfam" id="PF24238">
    <property type="entry name" value="CDGP"/>
    <property type="match status" value="1"/>
</dbReference>
<proteinExistence type="predicted"/>
<gene>
    <name evidence="3" type="ORF">M2272_005979</name>
</gene>
<sequence length="98" mass="10234">MKLCVVGGLAVVLMAGGLIASAPPASAGCLYGGPVISKCDKPVQPDGTWERCTAVYNYVPSGFSSHLVPVKRCDLMGPGQQFPPWDFAFADPPTHIDG</sequence>
<comment type="caution">
    <text evidence="3">The sequence shown here is derived from an EMBL/GenBank/DDBJ whole genome shotgun (WGS) entry which is preliminary data.</text>
</comment>
<evidence type="ECO:0000256" key="1">
    <source>
        <dbReference type="SAM" id="SignalP"/>
    </source>
</evidence>
<keyword evidence="4" id="KW-1185">Reference proteome</keyword>
<feature type="chain" id="PRO_5046037733" description="CDGP domain-containing protein" evidence="1">
    <location>
        <begin position="28"/>
        <end position="98"/>
    </location>
</feature>
<accession>A0ABT6L8T0</accession>
<organism evidence="3 4">
    <name type="scientific">Mycolicibacterium frederiksbergense</name>
    <dbReference type="NCBI Taxonomy" id="117567"/>
    <lineage>
        <taxon>Bacteria</taxon>
        <taxon>Bacillati</taxon>
        <taxon>Actinomycetota</taxon>
        <taxon>Actinomycetes</taxon>
        <taxon>Mycobacteriales</taxon>
        <taxon>Mycobacteriaceae</taxon>
        <taxon>Mycolicibacterium</taxon>
    </lineage>
</organism>
<keyword evidence="1" id="KW-0732">Signal</keyword>
<evidence type="ECO:0000313" key="4">
    <source>
        <dbReference type="Proteomes" id="UP001160130"/>
    </source>
</evidence>
<protein>
    <recommendedName>
        <fullName evidence="2">CDGP domain-containing protein</fullName>
    </recommendedName>
</protein>
<evidence type="ECO:0000313" key="3">
    <source>
        <dbReference type="EMBL" id="MDH6199309.1"/>
    </source>
</evidence>